<dbReference type="PANTHER" id="PTHR30579:SF7">
    <property type="entry name" value="HTH-TYPE TRANSCRIPTIONAL REGULATOR LRHA-RELATED"/>
    <property type="match status" value="1"/>
</dbReference>
<organism evidence="6 7">
    <name type="scientific">Acinetobacter vivianii</name>
    <dbReference type="NCBI Taxonomy" id="1776742"/>
    <lineage>
        <taxon>Bacteria</taxon>
        <taxon>Pseudomonadati</taxon>
        <taxon>Pseudomonadota</taxon>
        <taxon>Gammaproteobacteria</taxon>
        <taxon>Moraxellales</taxon>
        <taxon>Moraxellaceae</taxon>
        <taxon>Acinetobacter</taxon>
    </lineage>
</organism>
<keyword evidence="2" id="KW-0805">Transcription regulation</keyword>
<dbReference type="HOGENOM" id="CLU_039613_1_1_6"/>
<dbReference type="FunFam" id="1.10.10.10:FF:000001">
    <property type="entry name" value="LysR family transcriptional regulator"/>
    <property type="match status" value="1"/>
</dbReference>
<comment type="caution">
    <text evidence="6">The sequence shown here is derived from an EMBL/GenBank/DDBJ whole genome shotgun (WGS) entry which is preliminary data.</text>
</comment>
<name>N8UX26_9GAMM</name>
<dbReference type="PRINTS" id="PR00039">
    <property type="entry name" value="HTHLYSR"/>
</dbReference>
<evidence type="ECO:0000313" key="7">
    <source>
        <dbReference type="Proteomes" id="UP000013049"/>
    </source>
</evidence>
<dbReference type="Gene3D" id="3.40.190.10">
    <property type="entry name" value="Periplasmic binding protein-like II"/>
    <property type="match status" value="2"/>
</dbReference>
<dbReference type="PROSITE" id="PS50931">
    <property type="entry name" value="HTH_LYSR"/>
    <property type="match status" value="1"/>
</dbReference>
<dbReference type="Pfam" id="PF03466">
    <property type="entry name" value="LysR_substrate"/>
    <property type="match status" value="1"/>
</dbReference>
<evidence type="ECO:0000256" key="3">
    <source>
        <dbReference type="ARBA" id="ARBA00023125"/>
    </source>
</evidence>
<evidence type="ECO:0000256" key="4">
    <source>
        <dbReference type="ARBA" id="ARBA00023163"/>
    </source>
</evidence>
<dbReference type="InterPro" id="IPR005119">
    <property type="entry name" value="LysR_subst-bd"/>
</dbReference>
<keyword evidence="4" id="KW-0804">Transcription</keyword>
<dbReference type="InterPro" id="IPR036388">
    <property type="entry name" value="WH-like_DNA-bd_sf"/>
</dbReference>
<sequence length="286" mass="32150">MFDPRLLRAFVTIIEAGSFTLAAERLHMTQSTVSQQLARLEQAVGKQLIDRNARPLQLTSAGEYLISYARRILALQQEAQNVLGDPTGTIPIHIGLPEDIMNTDMALALSAFSKRHRSIRLDVTAGLSRDLMEGYRNGQFDLVIVKETLASADHHATFPEEMAWFESIDHGGNWSDPIPLVTFPQGGLYREDMFERIERERRHWYIAFTSNSLASVLVGVETGLGLSLLPVATTKGYRVREYLPLGKANPMTVSIYAWDKDGLVAKLVEQMTAVLQRRFEMSRTEN</sequence>
<dbReference type="InterPro" id="IPR050176">
    <property type="entry name" value="LTTR"/>
</dbReference>
<dbReference type="GO" id="GO:0003677">
    <property type="term" value="F:DNA binding"/>
    <property type="evidence" value="ECO:0007669"/>
    <property type="project" value="UniProtKB-KW"/>
</dbReference>
<protein>
    <recommendedName>
        <fullName evidence="5">HTH lysR-type domain-containing protein</fullName>
    </recommendedName>
</protein>
<dbReference type="SUPFAM" id="SSF53850">
    <property type="entry name" value="Periplasmic binding protein-like II"/>
    <property type="match status" value="1"/>
</dbReference>
<evidence type="ECO:0000256" key="1">
    <source>
        <dbReference type="ARBA" id="ARBA00009437"/>
    </source>
</evidence>
<feature type="domain" description="HTH lysR-type" evidence="5">
    <location>
        <begin position="2"/>
        <end position="59"/>
    </location>
</feature>
<dbReference type="EMBL" id="APPC01000018">
    <property type="protein sequence ID" value="ENU91955.1"/>
    <property type="molecule type" value="Genomic_DNA"/>
</dbReference>
<reference evidence="6 7" key="1">
    <citation type="submission" date="2013-02" db="EMBL/GenBank/DDBJ databases">
        <title>The Genome Sequence of Acinetobacter sp. NIPH 758.</title>
        <authorList>
            <consortium name="The Broad Institute Genome Sequencing Platform"/>
            <consortium name="The Broad Institute Genome Sequencing Center for Infectious Disease"/>
            <person name="Cerqueira G."/>
            <person name="Feldgarden M."/>
            <person name="Courvalin P."/>
            <person name="Perichon B."/>
            <person name="Grillot-Courvalin C."/>
            <person name="Clermont D."/>
            <person name="Rocha E."/>
            <person name="Yoon E.-J."/>
            <person name="Nemec A."/>
            <person name="Walker B."/>
            <person name="Young S.K."/>
            <person name="Zeng Q."/>
            <person name="Gargeya S."/>
            <person name="Fitzgerald M."/>
            <person name="Haas B."/>
            <person name="Abouelleil A."/>
            <person name="Alvarado L."/>
            <person name="Arachchi H.M."/>
            <person name="Berlin A.M."/>
            <person name="Chapman S.B."/>
            <person name="Dewar J."/>
            <person name="Goldberg J."/>
            <person name="Griggs A."/>
            <person name="Gujja S."/>
            <person name="Hansen M."/>
            <person name="Howarth C."/>
            <person name="Imamovic A."/>
            <person name="Larimer J."/>
            <person name="McCowan C."/>
            <person name="Murphy C."/>
            <person name="Neiman D."/>
            <person name="Pearson M."/>
            <person name="Priest M."/>
            <person name="Roberts A."/>
            <person name="Saif S."/>
            <person name="Shea T."/>
            <person name="Sisk P."/>
            <person name="Sykes S."/>
            <person name="Wortman J."/>
            <person name="Nusbaum C."/>
            <person name="Birren B."/>
        </authorList>
    </citation>
    <scope>NUCLEOTIDE SEQUENCE [LARGE SCALE GENOMIC DNA]</scope>
    <source>
        <strain evidence="6 7">NIPH 758</strain>
    </source>
</reference>
<dbReference type="GO" id="GO:0003700">
    <property type="term" value="F:DNA-binding transcription factor activity"/>
    <property type="evidence" value="ECO:0007669"/>
    <property type="project" value="InterPro"/>
</dbReference>
<dbReference type="Proteomes" id="UP000013049">
    <property type="component" value="Unassembled WGS sequence"/>
</dbReference>
<comment type="similarity">
    <text evidence="1">Belongs to the LysR transcriptional regulatory family.</text>
</comment>
<accession>N8UX26</accession>
<gene>
    <name evidence="6" type="ORF">F971_03048</name>
</gene>
<dbReference type="InterPro" id="IPR036390">
    <property type="entry name" value="WH_DNA-bd_sf"/>
</dbReference>
<dbReference type="eggNOG" id="COG0583">
    <property type="taxonomic scope" value="Bacteria"/>
</dbReference>
<dbReference type="Pfam" id="PF00126">
    <property type="entry name" value="HTH_1"/>
    <property type="match status" value="1"/>
</dbReference>
<evidence type="ECO:0000313" key="6">
    <source>
        <dbReference type="EMBL" id="ENU91955.1"/>
    </source>
</evidence>
<dbReference type="PANTHER" id="PTHR30579">
    <property type="entry name" value="TRANSCRIPTIONAL REGULATOR"/>
    <property type="match status" value="1"/>
</dbReference>
<dbReference type="SUPFAM" id="SSF46785">
    <property type="entry name" value="Winged helix' DNA-binding domain"/>
    <property type="match status" value="1"/>
</dbReference>
<proteinExistence type="inferred from homology"/>
<dbReference type="RefSeq" id="WP_004772854.1">
    <property type="nucleotide sequence ID" value="NZ_KB849357.1"/>
</dbReference>
<dbReference type="AlphaFoldDB" id="N8UX26"/>
<dbReference type="PATRIC" id="fig|1217712.3.peg.2943"/>
<evidence type="ECO:0000256" key="2">
    <source>
        <dbReference type="ARBA" id="ARBA00023015"/>
    </source>
</evidence>
<evidence type="ECO:0000259" key="5">
    <source>
        <dbReference type="PROSITE" id="PS50931"/>
    </source>
</evidence>
<dbReference type="InterPro" id="IPR000847">
    <property type="entry name" value="LysR_HTH_N"/>
</dbReference>
<dbReference type="Gene3D" id="1.10.10.10">
    <property type="entry name" value="Winged helix-like DNA-binding domain superfamily/Winged helix DNA-binding domain"/>
    <property type="match status" value="1"/>
</dbReference>
<keyword evidence="3" id="KW-0238">DNA-binding</keyword>